<dbReference type="AlphaFoldDB" id="A0AAE3R0U0"/>
<keyword evidence="9" id="KW-0443">Lipid metabolism</keyword>
<dbReference type="Pfam" id="PF19279">
    <property type="entry name" value="YegS_C"/>
    <property type="match status" value="1"/>
</dbReference>
<dbReference type="InterPro" id="IPR001206">
    <property type="entry name" value="Diacylglycerol_kinase_cat_dom"/>
</dbReference>
<keyword evidence="14" id="KW-1185">Reference proteome</keyword>
<comment type="caution">
    <text evidence="13">The sequence shown here is derived from an EMBL/GenBank/DDBJ whole genome shotgun (WGS) entry which is preliminary data.</text>
</comment>
<evidence type="ECO:0000256" key="7">
    <source>
        <dbReference type="ARBA" id="ARBA00022840"/>
    </source>
</evidence>
<dbReference type="Gene3D" id="3.40.50.10330">
    <property type="entry name" value="Probable inorganic polyphosphate/atp-NAD kinase, domain 1"/>
    <property type="match status" value="1"/>
</dbReference>
<dbReference type="InterPro" id="IPR005218">
    <property type="entry name" value="Diacylglycerol/lipid_kinase"/>
</dbReference>
<gene>
    <name evidence="13" type="ORF">QNI22_01360</name>
</gene>
<evidence type="ECO:0000256" key="8">
    <source>
        <dbReference type="ARBA" id="ARBA00022842"/>
    </source>
</evidence>
<dbReference type="InterPro" id="IPR017438">
    <property type="entry name" value="ATP-NAD_kinase_N"/>
</dbReference>
<dbReference type="GO" id="GO:0008654">
    <property type="term" value="P:phospholipid biosynthetic process"/>
    <property type="evidence" value="ECO:0007669"/>
    <property type="project" value="UniProtKB-KW"/>
</dbReference>
<evidence type="ECO:0000256" key="2">
    <source>
        <dbReference type="ARBA" id="ARBA00022516"/>
    </source>
</evidence>
<evidence type="ECO:0000256" key="3">
    <source>
        <dbReference type="ARBA" id="ARBA00022679"/>
    </source>
</evidence>
<keyword evidence="7" id="KW-0067">ATP-binding</keyword>
<keyword evidence="5" id="KW-0547">Nucleotide-binding</keyword>
<evidence type="ECO:0000259" key="12">
    <source>
        <dbReference type="PROSITE" id="PS50146"/>
    </source>
</evidence>
<name>A0AAE3R0U0_9BACT</name>
<evidence type="ECO:0000313" key="13">
    <source>
        <dbReference type="EMBL" id="MDJ1499269.1"/>
    </source>
</evidence>
<sequence length="298" mass="32566">MKKNIVFVVNPRAGTRSKARIEDLINLYIDKRAIEYDIIYTKAKSHATEIAAQAANDGAHCVVAVGGDGTMNETAAALVGTQTALSIIPLGSGNGLARHLGIPLKTEKAIQMLNTAREKIIDSCTLNGRPFFCVAGTGFDAYIGLKFDQQTRRGFQTYIKTTLSEFFNYRPDRYLITLNGSTFDSESFLVSFANAGQYGNNAYISPEADITDGLVDVCLMRPFPSPMAVPLGVQLFGKTLHTSSYLKVMPTAKAIIERPADAPVHIDGEPMMMDARLEVHIKPGSLRVWLPDLSKRGF</sequence>
<dbReference type="InterPro" id="IPR050187">
    <property type="entry name" value="Lipid_Phosphate_FormReg"/>
</dbReference>
<dbReference type="GO" id="GO:0005524">
    <property type="term" value="F:ATP binding"/>
    <property type="evidence" value="ECO:0007669"/>
    <property type="project" value="UniProtKB-KW"/>
</dbReference>
<evidence type="ECO:0000313" key="14">
    <source>
        <dbReference type="Proteomes" id="UP001232063"/>
    </source>
</evidence>
<evidence type="ECO:0000256" key="1">
    <source>
        <dbReference type="ARBA" id="ARBA00001946"/>
    </source>
</evidence>
<keyword evidence="2" id="KW-0444">Lipid biosynthesis</keyword>
<dbReference type="PANTHER" id="PTHR12358">
    <property type="entry name" value="SPHINGOSINE KINASE"/>
    <property type="match status" value="1"/>
</dbReference>
<comment type="cofactor">
    <cofactor evidence="1">
        <name>Mg(2+)</name>
        <dbReference type="ChEBI" id="CHEBI:18420"/>
    </cofactor>
</comment>
<feature type="domain" description="DAGKc" evidence="12">
    <location>
        <begin position="1"/>
        <end position="130"/>
    </location>
</feature>
<dbReference type="InterPro" id="IPR045540">
    <property type="entry name" value="YegS/DAGK_C"/>
</dbReference>
<evidence type="ECO:0000256" key="6">
    <source>
        <dbReference type="ARBA" id="ARBA00022777"/>
    </source>
</evidence>
<dbReference type="PROSITE" id="PS50146">
    <property type="entry name" value="DAGK"/>
    <property type="match status" value="1"/>
</dbReference>
<evidence type="ECO:0000256" key="9">
    <source>
        <dbReference type="ARBA" id="ARBA00023098"/>
    </source>
</evidence>
<evidence type="ECO:0000256" key="11">
    <source>
        <dbReference type="ARBA" id="ARBA00023264"/>
    </source>
</evidence>
<dbReference type="NCBIfam" id="TIGR00147">
    <property type="entry name" value="YegS/Rv2252/BmrU family lipid kinase"/>
    <property type="match status" value="1"/>
</dbReference>
<keyword evidence="6 13" id="KW-0418">Kinase</keyword>
<dbReference type="GO" id="GO:0046872">
    <property type="term" value="F:metal ion binding"/>
    <property type="evidence" value="ECO:0007669"/>
    <property type="project" value="UniProtKB-KW"/>
</dbReference>
<dbReference type="RefSeq" id="WP_314508802.1">
    <property type="nucleotide sequence ID" value="NZ_JASJOU010000001.1"/>
</dbReference>
<dbReference type="SUPFAM" id="SSF111331">
    <property type="entry name" value="NAD kinase/diacylglycerol kinase-like"/>
    <property type="match status" value="1"/>
</dbReference>
<dbReference type="Gene3D" id="2.60.200.40">
    <property type="match status" value="1"/>
</dbReference>
<dbReference type="EMBL" id="JASJOU010000001">
    <property type="protein sequence ID" value="MDJ1499269.1"/>
    <property type="molecule type" value="Genomic_DNA"/>
</dbReference>
<keyword evidence="4" id="KW-0479">Metal-binding</keyword>
<reference evidence="13" key="1">
    <citation type="submission" date="2023-05" db="EMBL/GenBank/DDBJ databases">
        <authorList>
            <person name="Zhang X."/>
        </authorList>
    </citation>
    <scope>NUCLEOTIDE SEQUENCE</scope>
    <source>
        <strain evidence="13">BD1B2-1</strain>
    </source>
</reference>
<keyword evidence="10" id="KW-0594">Phospholipid biosynthesis</keyword>
<keyword evidence="8" id="KW-0460">Magnesium</keyword>
<dbReference type="GO" id="GO:0005886">
    <property type="term" value="C:plasma membrane"/>
    <property type="evidence" value="ECO:0007669"/>
    <property type="project" value="TreeGrafter"/>
</dbReference>
<organism evidence="13 14">
    <name type="scientific">Xanthocytophaga agilis</name>
    <dbReference type="NCBI Taxonomy" id="3048010"/>
    <lineage>
        <taxon>Bacteria</taxon>
        <taxon>Pseudomonadati</taxon>
        <taxon>Bacteroidota</taxon>
        <taxon>Cytophagia</taxon>
        <taxon>Cytophagales</taxon>
        <taxon>Rhodocytophagaceae</taxon>
        <taxon>Xanthocytophaga</taxon>
    </lineage>
</organism>
<dbReference type="PANTHER" id="PTHR12358:SF106">
    <property type="entry name" value="LIPID KINASE YEGS"/>
    <property type="match status" value="1"/>
</dbReference>
<evidence type="ECO:0000256" key="4">
    <source>
        <dbReference type="ARBA" id="ARBA00022723"/>
    </source>
</evidence>
<accession>A0AAE3R0U0</accession>
<evidence type="ECO:0000256" key="10">
    <source>
        <dbReference type="ARBA" id="ARBA00023209"/>
    </source>
</evidence>
<dbReference type="Proteomes" id="UP001232063">
    <property type="component" value="Unassembled WGS sequence"/>
</dbReference>
<evidence type="ECO:0000256" key="5">
    <source>
        <dbReference type="ARBA" id="ARBA00022741"/>
    </source>
</evidence>
<proteinExistence type="predicted"/>
<keyword evidence="11" id="KW-1208">Phospholipid metabolism</keyword>
<protein>
    <submittedName>
        <fullName evidence="13">YegS/Rv2252/BmrU family lipid kinase</fullName>
    </submittedName>
</protein>
<dbReference type="Pfam" id="PF00781">
    <property type="entry name" value="DAGK_cat"/>
    <property type="match status" value="1"/>
</dbReference>
<dbReference type="SMART" id="SM00046">
    <property type="entry name" value="DAGKc"/>
    <property type="match status" value="1"/>
</dbReference>
<dbReference type="InterPro" id="IPR016064">
    <property type="entry name" value="NAD/diacylglycerol_kinase_sf"/>
</dbReference>
<keyword evidence="3" id="KW-0808">Transferase</keyword>
<dbReference type="GO" id="GO:0016301">
    <property type="term" value="F:kinase activity"/>
    <property type="evidence" value="ECO:0007669"/>
    <property type="project" value="UniProtKB-KW"/>
</dbReference>